<sequence length="221" mass="25355">MSHTSVSTYEIDFWKFVSCSQCHLPFPAKAGAPSVPFWLAECGYVICNNHLNADQSCAQCAEQGIQLMPLQRDMELPMLDWFRSAPSALDSITFATRFQMDTLASLVQHYKEKSSHQKSLLTQLMKEHNNLRRYHSCMTVEDLQTENEQLRHSAQYEHGTSSDIRNDNGKRQMLDSHHLWVTYRSSHPNGAETRSSPLSIIGRYRLTLPPDHQQPTCHSFT</sequence>
<dbReference type="EMBL" id="KV427617">
    <property type="protein sequence ID" value="KZT07827.1"/>
    <property type="molecule type" value="Genomic_DNA"/>
</dbReference>
<dbReference type="STRING" id="1314785.A0A165EV62"/>
<organism evidence="1 2">
    <name type="scientific">Laetiporus sulphureus 93-53</name>
    <dbReference type="NCBI Taxonomy" id="1314785"/>
    <lineage>
        <taxon>Eukaryota</taxon>
        <taxon>Fungi</taxon>
        <taxon>Dikarya</taxon>
        <taxon>Basidiomycota</taxon>
        <taxon>Agaricomycotina</taxon>
        <taxon>Agaricomycetes</taxon>
        <taxon>Polyporales</taxon>
        <taxon>Laetiporus</taxon>
    </lineage>
</organism>
<dbReference type="RefSeq" id="XP_040765567.1">
    <property type="nucleotide sequence ID" value="XM_040913789.1"/>
</dbReference>
<dbReference type="GeneID" id="63830817"/>
<evidence type="ECO:0000313" key="2">
    <source>
        <dbReference type="Proteomes" id="UP000076871"/>
    </source>
</evidence>
<reference evidence="1 2" key="1">
    <citation type="journal article" date="2016" name="Mol. Biol. Evol.">
        <title>Comparative Genomics of Early-Diverging Mushroom-Forming Fungi Provides Insights into the Origins of Lignocellulose Decay Capabilities.</title>
        <authorList>
            <person name="Nagy L.G."/>
            <person name="Riley R."/>
            <person name="Tritt A."/>
            <person name="Adam C."/>
            <person name="Daum C."/>
            <person name="Floudas D."/>
            <person name="Sun H."/>
            <person name="Yadav J.S."/>
            <person name="Pangilinan J."/>
            <person name="Larsson K.H."/>
            <person name="Matsuura K."/>
            <person name="Barry K."/>
            <person name="Labutti K."/>
            <person name="Kuo R."/>
            <person name="Ohm R.A."/>
            <person name="Bhattacharya S.S."/>
            <person name="Shirouzu T."/>
            <person name="Yoshinaga Y."/>
            <person name="Martin F.M."/>
            <person name="Grigoriev I.V."/>
            <person name="Hibbett D.S."/>
        </authorList>
    </citation>
    <scope>NUCLEOTIDE SEQUENCE [LARGE SCALE GENOMIC DNA]</scope>
    <source>
        <strain evidence="1 2">93-53</strain>
    </source>
</reference>
<protein>
    <submittedName>
        <fullName evidence="1">Uncharacterized protein</fullName>
    </submittedName>
</protein>
<proteinExistence type="predicted"/>
<keyword evidence="2" id="KW-1185">Reference proteome</keyword>
<name>A0A165EV62_9APHY</name>
<dbReference type="Proteomes" id="UP000076871">
    <property type="component" value="Unassembled WGS sequence"/>
</dbReference>
<accession>A0A165EV62</accession>
<evidence type="ECO:0000313" key="1">
    <source>
        <dbReference type="EMBL" id="KZT07827.1"/>
    </source>
</evidence>
<gene>
    <name evidence="1" type="ORF">LAESUDRAFT_770907</name>
</gene>
<dbReference type="OrthoDB" id="2535391at2759"/>
<dbReference type="InParanoid" id="A0A165EV62"/>
<dbReference type="AlphaFoldDB" id="A0A165EV62"/>